<feature type="region of interest" description="Disordered" evidence="3">
    <location>
        <begin position="36"/>
        <end position="73"/>
    </location>
</feature>
<protein>
    <submittedName>
        <fullName evidence="5">Intein/intein/RHS repeat-associated protein</fullName>
    </submittedName>
</protein>
<proteinExistence type="predicted"/>
<dbReference type="InterPro" id="IPR030934">
    <property type="entry name" value="Intein_C"/>
</dbReference>
<keyword evidence="6" id="KW-1185">Reference proteome</keyword>
<dbReference type="Gene3D" id="2.180.10.10">
    <property type="entry name" value="RHS repeat-associated core"/>
    <property type="match status" value="4"/>
</dbReference>
<dbReference type="PROSITE" id="PS50818">
    <property type="entry name" value="INTEIN_C_TER"/>
    <property type="match status" value="1"/>
</dbReference>
<dbReference type="CDD" id="cd00081">
    <property type="entry name" value="Hint"/>
    <property type="match status" value="1"/>
</dbReference>
<dbReference type="Pfam" id="PF05593">
    <property type="entry name" value="RHS_repeat"/>
    <property type="match status" value="4"/>
</dbReference>
<feature type="compositionally biased region" description="Polar residues" evidence="3">
    <location>
        <begin position="1001"/>
        <end position="1014"/>
    </location>
</feature>
<feature type="region of interest" description="Disordered" evidence="3">
    <location>
        <begin position="835"/>
        <end position="883"/>
    </location>
</feature>
<feature type="region of interest" description="Disordered" evidence="3">
    <location>
        <begin position="192"/>
        <end position="213"/>
    </location>
</feature>
<dbReference type="RefSeq" id="WP_111654613.1">
    <property type="nucleotide sequence ID" value="NZ_JACHWI010000006.1"/>
</dbReference>
<dbReference type="PANTHER" id="PTHR32305:SF15">
    <property type="entry name" value="PROTEIN RHSA-RELATED"/>
    <property type="match status" value="1"/>
</dbReference>
<dbReference type="PANTHER" id="PTHR32305">
    <property type="match status" value="1"/>
</dbReference>
<evidence type="ECO:0000256" key="2">
    <source>
        <dbReference type="SAM" id="Coils"/>
    </source>
</evidence>
<organism evidence="5 6">
    <name type="scientific">Actinoplanes lutulentus</name>
    <dbReference type="NCBI Taxonomy" id="1287878"/>
    <lineage>
        <taxon>Bacteria</taxon>
        <taxon>Bacillati</taxon>
        <taxon>Actinomycetota</taxon>
        <taxon>Actinomycetes</taxon>
        <taxon>Micromonosporales</taxon>
        <taxon>Micromonosporaceae</taxon>
        <taxon>Actinoplanes</taxon>
    </lineage>
</organism>
<name>A0A327Z6I2_9ACTN</name>
<dbReference type="NCBIfam" id="TIGR03696">
    <property type="entry name" value="Rhs_assc_core"/>
    <property type="match status" value="1"/>
</dbReference>
<gene>
    <name evidence="5" type="ORF">B0I29_12786</name>
</gene>
<dbReference type="NCBIfam" id="TIGR01643">
    <property type="entry name" value="YD_repeat_2x"/>
    <property type="match status" value="9"/>
</dbReference>
<dbReference type="SMART" id="SM00306">
    <property type="entry name" value="HintN"/>
    <property type="match status" value="1"/>
</dbReference>
<dbReference type="InterPro" id="IPR050708">
    <property type="entry name" value="T6SS_VgrG/RHS"/>
</dbReference>
<feature type="domain" description="Hint" evidence="4">
    <location>
        <begin position="1741"/>
        <end position="1839"/>
    </location>
</feature>
<evidence type="ECO:0000259" key="4">
    <source>
        <dbReference type="SMART" id="SM00306"/>
    </source>
</evidence>
<feature type="compositionally biased region" description="Polar residues" evidence="3">
    <location>
        <begin position="835"/>
        <end position="854"/>
    </location>
</feature>
<evidence type="ECO:0000256" key="3">
    <source>
        <dbReference type="SAM" id="MobiDB-lite"/>
    </source>
</evidence>
<keyword evidence="2" id="KW-0175">Coiled coil</keyword>
<accession>A0A327Z6I2</accession>
<evidence type="ECO:0000313" key="6">
    <source>
        <dbReference type="Proteomes" id="UP000249341"/>
    </source>
</evidence>
<dbReference type="Gene3D" id="2.170.16.10">
    <property type="entry name" value="Hedgehog/Intein (Hint) domain"/>
    <property type="match status" value="1"/>
</dbReference>
<dbReference type="NCBIfam" id="TIGR01443">
    <property type="entry name" value="intein_Cterm"/>
    <property type="match status" value="1"/>
</dbReference>
<dbReference type="Pfam" id="PF20148">
    <property type="entry name" value="DUF6531"/>
    <property type="match status" value="1"/>
</dbReference>
<dbReference type="InterPro" id="IPR003587">
    <property type="entry name" value="Hint_dom_N"/>
</dbReference>
<dbReference type="Proteomes" id="UP000249341">
    <property type="component" value="Unassembled WGS sequence"/>
</dbReference>
<dbReference type="PROSITE" id="PS50817">
    <property type="entry name" value="INTEIN_N_TER"/>
    <property type="match status" value="1"/>
</dbReference>
<dbReference type="InterPro" id="IPR031325">
    <property type="entry name" value="RHS_repeat"/>
</dbReference>
<dbReference type="OrthoDB" id="4981820at2"/>
<dbReference type="EMBL" id="QLMJ01000027">
    <property type="protein sequence ID" value="RAK26496.1"/>
    <property type="molecule type" value="Genomic_DNA"/>
</dbReference>
<feature type="region of interest" description="Disordered" evidence="3">
    <location>
        <begin position="1758"/>
        <end position="1783"/>
    </location>
</feature>
<evidence type="ECO:0000256" key="1">
    <source>
        <dbReference type="ARBA" id="ARBA00022737"/>
    </source>
</evidence>
<feature type="region of interest" description="Disordered" evidence="3">
    <location>
        <begin position="966"/>
        <end position="1014"/>
    </location>
</feature>
<dbReference type="SUPFAM" id="SSF51294">
    <property type="entry name" value="Hedgehog/intein (Hint) domain"/>
    <property type="match status" value="1"/>
</dbReference>
<dbReference type="InterPro" id="IPR022385">
    <property type="entry name" value="Rhs_assc_core"/>
</dbReference>
<dbReference type="Pfam" id="PF25023">
    <property type="entry name" value="TEN_YD-shell"/>
    <property type="match status" value="3"/>
</dbReference>
<dbReference type="InterPro" id="IPR036844">
    <property type="entry name" value="Hint_dom_sf"/>
</dbReference>
<keyword evidence="1" id="KW-0677">Repeat</keyword>
<dbReference type="GO" id="GO:0016539">
    <property type="term" value="P:intein-mediated protein splicing"/>
    <property type="evidence" value="ECO:0007669"/>
    <property type="project" value="InterPro"/>
</dbReference>
<comment type="caution">
    <text evidence="5">The sequence shown here is derived from an EMBL/GenBank/DDBJ whole genome shotgun (WGS) entry which is preliminary data.</text>
</comment>
<dbReference type="Pfam" id="PF07591">
    <property type="entry name" value="PT-HINT"/>
    <property type="match status" value="1"/>
</dbReference>
<sequence>MSIAGISARIRWLTGFCALLLIITLAPPADVPASADPGEVPTVSAGQVPQQRGLPAGAASDAAVSETSRPPVVPPSVQAGGEAVAARFAAAAAPGEAFVDVLLRPGFVVGDTSLVTYFNLKDRGFDRWRIDLYDADSQTRQESVELGLDQLGNDGCGNLRDFCKSLGAEQGWQLDATRNYFVTITGLYPDGEVPSARSETTQPRTTVDPPAIPDRQAAGCGCSVALGMTGASQATRAIGVNTGTGAFVRTEKDLLTSSFGVPFTSTRSYSSLNTGASAFGPGWAWIYDLKVTPVDDGVLVRAEDGSDTIFKIQGDGYARPAGVRSTLRKAGDGWELVTRNNIVYAFDAQGRLISILNPRQVGLRFAHTDTSVTVTDASARKTVAKLVGGLIDSITLPDGRKTQYTYTSGLLTKVRDAAGEYWQYTYDANRLLTKVTQPDKVVALTNEYAGGRVVRQLDALGAATTFVWNAEKQEARTTDADNVVVWDGYKGNVLLYSQRGNGDTSNHRYDGSLNRSLVVNGNQNQHESTYDPAGNLVQQFAPQRRFSEKTTYDARNNPTTHVDADGRTWKDDYNEFDELVKSTDPQGHAITYTYDARGLSLTVTDQRGKVTRSENIPDGEANAGLQGAVISAEGRRLEYGYDKVGRPVTVTDARGTVAGAKPADFTTRTTYDALDRVVAVKQPGKDNPKTSVYDTVGRLKKSVSPAGVAVSYSYLDNGLLKAVFEARRTLLHTYTPAGRRATSAVDMRHEADLVTSFTYNAKGLVQSSTSPRGNVPGATKADYTTTFVYDNNDNIIQTRRPYPNGQVVTRDYKVDDLDRSVGTVDEFGKSTTFDRANSGRVNSSTDSLGRSTKLSYDAGGRQSGITDAGGAQTKTEYDPAGNKIKTISPTGGVTTYEYTDDGLLAAVTEPRGNVEGADKERFTAHYEYDLAGNQVRSIDALDNVTTAKYDAINRLASVTDANKHTTRHTYTDDDQPRSVTTPDVDDPEDESTFYGYGDDGSLTSITDPKGNRTTVDYDEAGRLARSTDALERSTYAKYDADGNRIQTITIGEDEEIEDLSAKERAKRTIADSYDIVGRLDQRTLGTGGPVYQWRYDGKDRVTSYGDPTGVREVVYDDEDQIQTVTRKQAGRTDEVYRYDYDNRGNVTSRQYPDGTTVAFGYDAASRITSLSAAGADWSFGYDVAGRRTSTVLPGPTGLSEQRVYDDAGRLTAIGTDRTGSSVPGVQDPISSYALTLDAVGNPNRVVTTRGGVAESVAYAYDEADRVTSACYAVASCTDKDAKPAGRIDYRYDVNGNRTKQTRTGNAGNDVTEYEYDDGDQLVETELEGPNHERETEYKYDERGNQIKAGGDRLEYNLDNTLAKATLASGQSSTFNYDADGLRISATSTAQSQTSTQYWSWDVAGTLPQIGIDTVENSAGAVVEKRGFTYGPDDEPLALLDPASGVHSYTHDWLGGVANLLTPTGEVEEGYDYDPFGNPREGPTLAGQQLPAQSIENPMQFTGQYQDSTSGDGNYYLRARNYDPDTGRFASRDPQPTGKGATSAYTYASNNPLAYTDPTGAVPDAGPTTTTTTPVVQGPSPEEIARANQLQSKSTLDVILEAGGQILMEFLGINDILNCLKGDLVACVSMVVGALPWGKIFKAKKIGEAIFRAGKAVFTFFEEVKWARAILQGAEKAAQAAKDAAAKAAKAAAEKAAAAKEAADRAAKAVAAKAAEKAKAVAAKAKAKTKRSAADGSACPTPHSFVAGTAVLLADGTSKPIEDVEPGDTVRAADPETGESGSRQVTHTIRTDDDKHFVELTVDDGQTVTTTETHPFWSVTREQWVEAGDLREGELLRTSAGTYVQLSAVKKYEGEARTYDLTVDDLHTYFVLAGAASVLVHNCEVVLYRSPGEGRRASEARGLNAGNHQGNHPTAYLSNLPEGAAQYAGNGHDLGFHRFVMRDGFREAFGDLEFPLPNSNGIDNLTEWRIPAARFDEFNSYIDHSKTQWWDAALGHFYPPAG</sequence>
<dbReference type="InterPro" id="IPR056823">
    <property type="entry name" value="TEN-like_YD-shell"/>
</dbReference>
<dbReference type="InterPro" id="IPR045351">
    <property type="entry name" value="DUF6531"/>
</dbReference>
<feature type="coiled-coil region" evidence="2">
    <location>
        <begin position="1670"/>
        <end position="1708"/>
    </location>
</feature>
<dbReference type="InterPro" id="IPR006141">
    <property type="entry name" value="Intein_N"/>
</dbReference>
<reference evidence="5 6" key="1">
    <citation type="submission" date="2018-06" db="EMBL/GenBank/DDBJ databases">
        <title>Genomic Encyclopedia of Type Strains, Phase III (KMG-III): the genomes of soil and plant-associated and newly described type strains.</title>
        <authorList>
            <person name="Whitman W."/>
        </authorList>
    </citation>
    <scope>NUCLEOTIDE SEQUENCE [LARGE SCALE GENOMIC DNA]</scope>
    <source>
        <strain evidence="5 6">CGMCC 4.7090</strain>
    </source>
</reference>
<evidence type="ECO:0000313" key="5">
    <source>
        <dbReference type="EMBL" id="RAK26496.1"/>
    </source>
</evidence>
<dbReference type="InterPro" id="IPR006530">
    <property type="entry name" value="YD"/>
</dbReference>